<evidence type="ECO:0000256" key="1">
    <source>
        <dbReference type="SAM" id="Phobius"/>
    </source>
</evidence>
<evidence type="ECO:0000259" key="2">
    <source>
        <dbReference type="PROSITE" id="PS50930"/>
    </source>
</evidence>
<keyword evidence="1" id="KW-1133">Transmembrane helix</keyword>
<proteinExistence type="predicted"/>
<dbReference type="SMART" id="SM00850">
    <property type="entry name" value="LytTR"/>
    <property type="match status" value="1"/>
</dbReference>
<keyword evidence="4" id="KW-1185">Reference proteome</keyword>
<dbReference type="RefSeq" id="WP_284370510.1">
    <property type="nucleotide sequence ID" value="NZ_BAABWP010000003.1"/>
</dbReference>
<protein>
    <submittedName>
        <fullName evidence="3">LytTr DNA-binding domain protein</fullName>
    </submittedName>
</protein>
<dbReference type="Proteomes" id="UP001161388">
    <property type="component" value="Unassembled WGS sequence"/>
</dbReference>
<sequence>MGKRIGVVQLALREKRGLMIPLAIWGMATLICVIAGPFGTLAALGPAARFTYWAIVVGASVGASTALSRKKTTSASQRLFLWVLFAVLLSLLIWGLNALVFEGWQNVAQLGQILGYVGAVVVVVHGIFMLFDHAGRETTKDPGRELDPQTLFLRRLPLAERGPLVRIEAQDHYLKVVTDRGAALILMRLSDAVQELGETAGLQVHRSHWVALEAVTAHRREKGRDLLILSDGAEVPVSRGNRGAAQEAGLF</sequence>
<evidence type="ECO:0000313" key="3">
    <source>
        <dbReference type="EMBL" id="GLQ25843.1"/>
    </source>
</evidence>
<dbReference type="Pfam" id="PF04397">
    <property type="entry name" value="LytTR"/>
    <property type="match status" value="1"/>
</dbReference>
<comment type="caution">
    <text evidence="3">The sequence shown here is derived from an EMBL/GenBank/DDBJ whole genome shotgun (WGS) entry which is preliminary data.</text>
</comment>
<dbReference type="PROSITE" id="PS50930">
    <property type="entry name" value="HTH_LYTTR"/>
    <property type="match status" value="1"/>
</dbReference>
<evidence type="ECO:0000313" key="4">
    <source>
        <dbReference type="Proteomes" id="UP001161388"/>
    </source>
</evidence>
<organism evidence="3 4">
    <name type="scientific">Sulfitobacter pacificus</name>
    <dbReference type="NCBI Taxonomy" id="1499314"/>
    <lineage>
        <taxon>Bacteria</taxon>
        <taxon>Pseudomonadati</taxon>
        <taxon>Pseudomonadota</taxon>
        <taxon>Alphaproteobacteria</taxon>
        <taxon>Rhodobacterales</taxon>
        <taxon>Roseobacteraceae</taxon>
        <taxon>Sulfitobacter</taxon>
    </lineage>
</organism>
<feature type="transmembrane region" description="Helical" evidence="1">
    <location>
        <begin position="50"/>
        <end position="67"/>
    </location>
</feature>
<keyword evidence="1" id="KW-0812">Transmembrane</keyword>
<feature type="transmembrane region" description="Helical" evidence="1">
    <location>
        <begin position="113"/>
        <end position="131"/>
    </location>
</feature>
<accession>A0ABQ5VEQ5</accession>
<keyword evidence="3" id="KW-0238">DNA-binding</keyword>
<keyword evidence="1" id="KW-0472">Membrane</keyword>
<reference evidence="3" key="2">
    <citation type="submission" date="2023-01" db="EMBL/GenBank/DDBJ databases">
        <title>Draft genome sequence of Sulfitobacter pacificus strain NBRC 109915.</title>
        <authorList>
            <person name="Sun Q."/>
            <person name="Mori K."/>
        </authorList>
    </citation>
    <scope>NUCLEOTIDE SEQUENCE</scope>
    <source>
        <strain evidence="3">NBRC 109915</strain>
    </source>
</reference>
<reference evidence="3" key="1">
    <citation type="journal article" date="2014" name="Int. J. Syst. Evol. Microbiol.">
        <title>Complete genome of a new Firmicutes species belonging to the dominant human colonic microbiota ('Ruminococcus bicirculans') reveals two chromosomes and a selective capacity to utilize plant glucans.</title>
        <authorList>
            <consortium name="NISC Comparative Sequencing Program"/>
            <person name="Wegmann U."/>
            <person name="Louis P."/>
            <person name="Goesmann A."/>
            <person name="Henrissat B."/>
            <person name="Duncan S.H."/>
            <person name="Flint H.J."/>
        </authorList>
    </citation>
    <scope>NUCLEOTIDE SEQUENCE</scope>
    <source>
        <strain evidence="3">NBRC 109915</strain>
    </source>
</reference>
<feature type="transmembrane region" description="Helical" evidence="1">
    <location>
        <begin position="79"/>
        <end position="101"/>
    </location>
</feature>
<dbReference type="EMBL" id="BSNL01000001">
    <property type="protein sequence ID" value="GLQ25843.1"/>
    <property type="molecule type" value="Genomic_DNA"/>
</dbReference>
<dbReference type="GO" id="GO:0003677">
    <property type="term" value="F:DNA binding"/>
    <property type="evidence" value="ECO:0007669"/>
    <property type="project" value="UniProtKB-KW"/>
</dbReference>
<gene>
    <name evidence="3" type="ORF">GCM10007927_06460</name>
</gene>
<feature type="transmembrane region" description="Helical" evidence="1">
    <location>
        <begin position="20"/>
        <end position="44"/>
    </location>
</feature>
<feature type="domain" description="HTH LytTR-type" evidence="2">
    <location>
        <begin position="166"/>
        <end position="251"/>
    </location>
</feature>
<name>A0ABQ5VEQ5_9RHOB</name>
<dbReference type="InterPro" id="IPR007492">
    <property type="entry name" value="LytTR_DNA-bd_dom"/>
</dbReference>
<dbReference type="Gene3D" id="2.40.50.1020">
    <property type="entry name" value="LytTr DNA-binding domain"/>
    <property type="match status" value="1"/>
</dbReference>